<protein>
    <recommendedName>
        <fullName evidence="8 10">Protein GrpE</fullName>
    </recommendedName>
    <alternativeName>
        <fullName evidence="9 10">HSP-70 cofactor</fullName>
    </alternativeName>
</protein>
<gene>
    <name evidence="10" type="primary">grpE</name>
    <name evidence="14" type="ORF">HNQ39_003396</name>
</gene>
<dbReference type="GO" id="GO:0006457">
    <property type="term" value="P:protein folding"/>
    <property type="evidence" value="ECO:0007669"/>
    <property type="project" value="InterPro"/>
</dbReference>
<dbReference type="SUPFAM" id="SSF51064">
    <property type="entry name" value="Head domain of nucleotide exchange factor GrpE"/>
    <property type="match status" value="1"/>
</dbReference>
<evidence type="ECO:0000256" key="10">
    <source>
        <dbReference type="HAMAP-Rule" id="MF_01151"/>
    </source>
</evidence>
<dbReference type="GO" id="GO:0005737">
    <property type="term" value="C:cytoplasm"/>
    <property type="evidence" value="ECO:0007669"/>
    <property type="project" value="UniProtKB-SubCell"/>
</dbReference>
<keyword evidence="12" id="KW-0175">Coiled coil</keyword>
<comment type="subunit">
    <text evidence="3 10">Homodimer.</text>
</comment>
<dbReference type="EMBL" id="JACHGW010000003">
    <property type="protein sequence ID" value="MBB6051586.1"/>
    <property type="molecule type" value="Genomic_DNA"/>
</dbReference>
<evidence type="ECO:0000313" key="14">
    <source>
        <dbReference type="EMBL" id="MBB6051586.1"/>
    </source>
</evidence>
<comment type="function">
    <text evidence="7 10">Participates actively in the response to hyperosmotic and heat shock by preventing the aggregation of stress-denatured proteins, in association with DnaK and GrpE. It is the nucleotide exchange factor for DnaK and may function as a thermosensor. Unfolded proteins bind initially to DnaJ; upon interaction with the DnaJ-bound protein, DnaK hydrolyzes its bound ATP, resulting in the formation of a stable complex. GrpE releases ADP from DnaK; ATP binding to DnaK triggers the release of the substrate protein, thus completing the reaction cycle. Several rounds of ATP-dependent interactions between DnaJ, DnaK and GrpE are required for fully efficient folding.</text>
</comment>
<dbReference type="Gene3D" id="2.30.22.10">
    <property type="entry name" value="Head domain of nucleotide exchange factor GrpE"/>
    <property type="match status" value="1"/>
</dbReference>
<dbReference type="GO" id="GO:0051087">
    <property type="term" value="F:protein-folding chaperone binding"/>
    <property type="evidence" value="ECO:0007669"/>
    <property type="project" value="InterPro"/>
</dbReference>
<evidence type="ECO:0000256" key="11">
    <source>
        <dbReference type="RuleBase" id="RU004478"/>
    </source>
</evidence>
<evidence type="ECO:0000256" key="8">
    <source>
        <dbReference type="ARBA" id="ARBA00072274"/>
    </source>
</evidence>
<evidence type="ECO:0000256" key="3">
    <source>
        <dbReference type="ARBA" id="ARBA00011738"/>
    </source>
</evidence>
<feature type="region of interest" description="Disordered" evidence="13">
    <location>
        <begin position="1"/>
        <end position="46"/>
    </location>
</feature>
<comment type="caution">
    <text evidence="14">The sequence shown here is derived from an EMBL/GenBank/DDBJ whole genome shotgun (WGS) entry which is preliminary data.</text>
</comment>
<keyword evidence="6 10" id="KW-0143">Chaperone</keyword>
<dbReference type="InterPro" id="IPR009012">
    <property type="entry name" value="GrpE_head"/>
</dbReference>
<dbReference type="CDD" id="cd00446">
    <property type="entry name" value="GrpE"/>
    <property type="match status" value="1"/>
</dbReference>
<dbReference type="HAMAP" id="MF_01151">
    <property type="entry name" value="GrpE"/>
    <property type="match status" value="1"/>
</dbReference>
<organism evidence="14 15">
    <name type="scientific">Armatimonas rosea</name>
    <dbReference type="NCBI Taxonomy" id="685828"/>
    <lineage>
        <taxon>Bacteria</taxon>
        <taxon>Bacillati</taxon>
        <taxon>Armatimonadota</taxon>
        <taxon>Armatimonadia</taxon>
        <taxon>Armatimonadales</taxon>
        <taxon>Armatimonadaceae</taxon>
        <taxon>Armatimonas</taxon>
    </lineage>
</organism>
<feature type="compositionally biased region" description="Polar residues" evidence="13">
    <location>
        <begin position="12"/>
        <end position="26"/>
    </location>
</feature>
<reference evidence="14 15" key="1">
    <citation type="submission" date="2020-08" db="EMBL/GenBank/DDBJ databases">
        <title>Genomic Encyclopedia of Type Strains, Phase IV (KMG-IV): sequencing the most valuable type-strain genomes for metagenomic binning, comparative biology and taxonomic classification.</title>
        <authorList>
            <person name="Goeker M."/>
        </authorList>
    </citation>
    <scope>NUCLEOTIDE SEQUENCE [LARGE SCALE GENOMIC DNA]</scope>
    <source>
        <strain evidence="14 15">DSM 23562</strain>
    </source>
</reference>
<evidence type="ECO:0000313" key="15">
    <source>
        <dbReference type="Proteomes" id="UP000520814"/>
    </source>
</evidence>
<dbReference type="RefSeq" id="WP_184198825.1">
    <property type="nucleotide sequence ID" value="NZ_JACHGW010000003.1"/>
</dbReference>
<proteinExistence type="inferred from homology"/>
<sequence>MFSRFKRDKNSNGDAMTDDSTAQTGSGAEFDADSAPPMTDTEAGTSDVAQLQAQVESLTAELDAARTDFLRARADFSNLKRRTEEEREGLKGYLIEDILQKLLPILDNFERALIAASQTSDYDKLVVGVNAIYKQFGEALAGEGVMVIPGTTGTPFDPNLHNAVLRDENSDLPENTIVEELQRGYLLGTKVLRPTLVKVATGG</sequence>
<dbReference type="InterPro" id="IPR013805">
    <property type="entry name" value="GrpE_CC"/>
</dbReference>
<dbReference type="InterPro" id="IPR000740">
    <property type="entry name" value="GrpE"/>
</dbReference>
<dbReference type="GO" id="GO:0051082">
    <property type="term" value="F:unfolded protein binding"/>
    <property type="evidence" value="ECO:0007669"/>
    <property type="project" value="TreeGrafter"/>
</dbReference>
<evidence type="ECO:0000256" key="13">
    <source>
        <dbReference type="SAM" id="MobiDB-lite"/>
    </source>
</evidence>
<comment type="subcellular location">
    <subcellularLocation>
        <location evidence="1 10">Cytoplasm</location>
    </subcellularLocation>
</comment>
<keyword evidence="5 10" id="KW-0346">Stress response</keyword>
<name>A0A7W9W7U5_ARMRO</name>
<keyword evidence="15" id="KW-1185">Reference proteome</keyword>
<evidence type="ECO:0000256" key="5">
    <source>
        <dbReference type="ARBA" id="ARBA00023016"/>
    </source>
</evidence>
<dbReference type="GO" id="GO:0042803">
    <property type="term" value="F:protein homodimerization activity"/>
    <property type="evidence" value="ECO:0007669"/>
    <property type="project" value="InterPro"/>
</dbReference>
<dbReference type="Proteomes" id="UP000520814">
    <property type="component" value="Unassembled WGS sequence"/>
</dbReference>
<evidence type="ECO:0000256" key="2">
    <source>
        <dbReference type="ARBA" id="ARBA00009054"/>
    </source>
</evidence>
<dbReference type="FunFam" id="2.30.22.10:FF:000001">
    <property type="entry name" value="Protein GrpE"/>
    <property type="match status" value="1"/>
</dbReference>
<dbReference type="PRINTS" id="PR00773">
    <property type="entry name" value="GRPEPROTEIN"/>
</dbReference>
<feature type="coiled-coil region" evidence="12">
    <location>
        <begin position="48"/>
        <end position="75"/>
    </location>
</feature>
<dbReference type="Pfam" id="PF01025">
    <property type="entry name" value="GrpE"/>
    <property type="match status" value="1"/>
</dbReference>
<dbReference type="PANTHER" id="PTHR21237">
    <property type="entry name" value="GRPE PROTEIN"/>
    <property type="match status" value="1"/>
</dbReference>
<dbReference type="NCBIfam" id="NF010738">
    <property type="entry name" value="PRK14140.1"/>
    <property type="match status" value="1"/>
</dbReference>
<evidence type="ECO:0000256" key="12">
    <source>
        <dbReference type="SAM" id="Coils"/>
    </source>
</evidence>
<accession>A0A7W9W7U5</accession>
<comment type="similarity">
    <text evidence="2 10 11">Belongs to the GrpE family.</text>
</comment>
<evidence type="ECO:0000256" key="7">
    <source>
        <dbReference type="ARBA" id="ARBA00053401"/>
    </source>
</evidence>
<evidence type="ECO:0000256" key="9">
    <source>
        <dbReference type="ARBA" id="ARBA00076414"/>
    </source>
</evidence>
<dbReference type="PANTHER" id="PTHR21237:SF23">
    <property type="entry name" value="GRPE PROTEIN HOMOLOG, MITOCHONDRIAL"/>
    <property type="match status" value="1"/>
</dbReference>
<evidence type="ECO:0000256" key="6">
    <source>
        <dbReference type="ARBA" id="ARBA00023186"/>
    </source>
</evidence>
<keyword evidence="4 10" id="KW-0963">Cytoplasm</keyword>
<evidence type="ECO:0000256" key="1">
    <source>
        <dbReference type="ARBA" id="ARBA00004496"/>
    </source>
</evidence>
<dbReference type="AlphaFoldDB" id="A0A7W9W7U5"/>
<dbReference type="GO" id="GO:0000774">
    <property type="term" value="F:adenyl-nucleotide exchange factor activity"/>
    <property type="evidence" value="ECO:0007669"/>
    <property type="project" value="InterPro"/>
</dbReference>
<evidence type="ECO:0000256" key="4">
    <source>
        <dbReference type="ARBA" id="ARBA00022490"/>
    </source>
</evidence>
<dbReference type="SUPFAM" id="SSF58014">
    <property type="entry name" value="Coiled-coil domain of nucleotide exchange factor GrpE"/>
    <property type="match status" value="1"/>
</dbReference>
<dbReference type="Gene3D" id="3.90.20.20">
    <property type="match status" value="1"/>
</dbReference>